<evidence type="ECO:0000313" key="1">
    <source>
        <dbReference type="EMBL" id="CAK9174327.1"/>
    </source>
</evidence>
<dbReference type="AlphaFoldDB" id="A0ABC8U3L4"/>
<protein>
    <submittedName>
        <fullName evidence="1">Uncharacterized protein</fullName>
    </submittedName>
</protein>
<sequence length="112" mass="12613">MNDIIEHFNSSAKAKVEDIICGNQWQCPVTQFSGYKEILTSMLDYNPNPRTPDQVKWSASANGHYTTKSDWSSISTPSSKVCRSKLVWFGKAIPKNEFYFVACCSGEIEHKG</sequence>
<evidence type="ECO:0000313" key="2">
    <source>
        <dbReference type="Proteomes" id="UP001642360"/>
    </source>
</evidence>
<dbReference type="Proteomes" id="UP001642360">
    <property type="component" value="Unassembled WGS sequence"/>
</dbReference>
<keyword evidence="2" id="KW-1185">Reference proteome</keyword>
<comment type="caution">
    <text evidence="1">The sequence shown here is derived from an EMBL/GenBank/DDBJ whole genome shotgun (WGS) entry which is preliminary data.</text>
</comment>
<gene>
    <name evidence="1" type="ORF">ILEXP_LOCUS44071</name>
</gene>
<dbReference type="EMBL" id="CAUOFW020006336">
    <property type="protein sequence ID" value="CAK9174327.1"/>
    <property type="molecule type" value="Genomic_DNA"/>
</dbReference>
<name>A0ABC8U3L4_9AQUA</name>
<reference evidence="1 2" key="1">
    <citation type="submission" date="2024-02" db="EMBL/GenBank/DDBJ databases">
        <authorList>
            <person name="Vignale AGUSTIN F."/>
            <person name="Sosa J E."/>
            <person name="Modenutti C."/>
        </authorList>
    </citation>
    <scope>NUCLEOTIDE SEQUENCE [LARGE SCALE GENOMIC DNA]</scope>
</reference>
<organism evidence="1 2">
    <name type="scientific">Ilex paraguariensis</name>
    <name type="common">yerba mate</name>
    <dbReference type="NCBI Taxonomy" id="185542"/>
    <lineage>
        <taxon>Eukaryota</taxon>
        <taxon>Viridiplantae</taxon>
        <taxon>Streptophyta</taxon>
        <taxon>Embryophyta</taxon>
        <taxon>Tracheophyta</taxon>
        <taxon>Spermatophyta</taxon>
        <taxon>Magnoliopsida</taxon>
        <taxon>eudicotyledons</taxon>
        <taxon>Gunneridae</taxon>
        <taxon>Pentapetalae</taxon>
        <taxon>asterids</taxon>
        <taxon>campanulids</taxon>
        <taxon>Aquifoliales</taxon>
        <taxon>Aquifoliaceae</taxon>
        <taxon>Ilex</taxon>
    </lineage>
</organism>
<accession>A0ABC8U3L4</accession>
<proteinExistence type="predicted"/>